<accession>A0A644XYB5</accession>
<comment type="caution">
    <text evidence="2">The sequence shown here is derived from an EMBL/GenBank/DDBJ whole genome shotgun (WGS) entry which is preliminary data.</text>
</comment>
<gene>
    <name evidence="2" type="ORF">SDC9_67532</name>
</gene>
<evidence type="ECO:0000313" key="2">
    <source>
        <dbReference type="EMBL" id="MPM21089.1"/>
    </source>
</evidence>
<sequence length="67" mass="7526">MDEFHFLVVGDGVFFEGSFGRFDDFFSPEPVRHDESGKDSDGQKEEDGQVPEDGRIAVCPAPEKRHP</sequence>
<feature type="region of interest" description="Disordered" evidence="1">
    <location>
        <begin position="26"/>
        <end position="67"/>
    </location>
</feature>
<protein>
    <submittedName>
        <fullName evidence="2">Uncharacterized protein</fullName>
    </submittedName>
</protein>
<feature type="compositionally biased region" description="Basic and acidic residues" evidence="1">
    <location>
        <begin position="30"/>
        <end position="55"/>
    </location>
</feature>
<organism evidence="2">
    <name type="scientific">bioreactor metagenome</name>
    <dbReference type="NCBI Taxonomy" id="1076179"/>
    <lineage>
        <taxon>unclassified sequences</taxon>
        <taxon>metagenomes</taxon>
        <taxon>ecological metagenomes</taxon>
    </lineage>
</organism>
<dbReference type="AlphaFoldDB" id="A0A644XYB5"/>
<evidence type="ECO:0000256" key="1">
    <source>
        <dbReference type="SAM" id="MobiDB-lite"/>
    </source>
</evidence>
<name>A0A644XYB5_9ZZZZ</name>
<reference evidence="2" key="1">
    <citation type="submission" date="2019-08" db="EMBL/GenBank/DDBJ databases">
        <authorList>
            <person name="Kucharzyk K."/>
            <person name="Murdoch R.W."/>
            <person name="Higgins S."/>
            <person name="Loffler F."/>
        </authorList>
    </citation>
    <scope>NUCLEOTIDE SEQUENCE</scope>
</reference>
<proteinExistence type="predicted"/>
<dbReference type="EMBL" id="VSSQ01003519">
    <property type="protein sequence ID" value="MPM21089.1"/>
    <property type="molecule type" value="Genomic_DNA"/>
</dbReference>